<gene>
    <name evidence="2" type="ORF">TrST_g7957</name>
</gene>
<feature type="region of interest" description="Disordered" evidence="1">
    <location>
        <begin position="349"/>
        <end position="384"/>
    </location>
</feature>
<evidence type="ECO:0000256" key="1">
    <source>
        <dbReference type="SAM" id="MobiDB-lite"/>
    </source>
</evidence>
<feature type="region of interest" description="Disordered" evidence="1">
    <location>
        <begin position="1"/>
        <end position="26"/>
    </location>
</feature>
<comment type="caution">
    <text evidence="2">The sequence shown here is derived from an EMBL/GenBank/DDBJ whole genome shotgun (WGS) entry which is preliminary data.</text>
</comment>
<feature type="compositionally biased region" description="Polar residues" evidence="1">
    <location>
        <begin position="8"/>
        <end position="17"/>
    </location>
</feature>
<feature type="compositionally biased region" description="Polar residues" evidence="1">
    <location>
        <begin position="186"/>
        <end position="195"/>
    </location>
</feature>
<evidence type="ECO:0000313" key="3">
    <source>
        <dbReference type="Proteomes" id="UP001165085"/>
    </source>
</evidence>
<protein>
    <submittedName>
        <fullName evidence="2">Uncharacterized protein</fullName>
    </submittedName>
</protein>
<feature type="compositionally biased region" description="Low complexity" evidence="1">
    <location>
        <begin position="408"/>
        <end position="419"/>
    </location>
</feature>
<feature type="compositionally biased region" description="Basic residues" evidence="1">
    <location>
        <begin position="349"/>
        <end position="363"/>
    </location>
</feature>
<sequence length="481" mass="55485">MSRYRAQSYDTTDSFNSHQKKLNKPSFLTEVDTHPYNVNEPISPRTSQQQNPANIYDRRFEDEDTTRTRTFLYLWYDVTQALKLQRADKTQAMLQLTRSANAKMKVEVRGVMSSVIFGSWKNFAIRKKWRREELKRIREEEEMAERVEKERNDKIQRMERLSIRKNRMSWKHNSSSSRGSTPTTTLNPASGQTPPLTVEIETPANEPQPHSQPHTSNKSNEQLHHTHPNGRPRKPAGSPPKRAAVNFTRRQTYGYHVKRGRTESADDQLRFSMPLPDNTARLVKRLSNPPGYVPQFMRRDKAEEEAGEFGKQDGLFSSPNGNALFDTGSDHGSFEDTLVDMYKQHKKKVKKAAKQKKKEKRKTNVIGHGSPPLKKPHPPLSEKARERKITVRIEQNEAMNRLFHGLGANPANNSNNNNNDSQPETDSDPKSDPKFVRRGSQYKNRKKSVVIQQLQKEKANMLDYLDKLVRPLDVGLNQNLH</sequence>
<evidence type="ECO:0000313" key="2">
    <source>
        <dbReference type="EMBL" id="GMH93936.1"/>
    </source>
</evidence>
<accession>A0A9W7BP50</accession>
<organism evidence="2 3">
    <name type="scientific">Triparma strigata</name>
    <dbReference type="NCBI Taxonomy" id="1606541"/>
    <lineage>
        <taxon>Eukaryota</taxon>
        <taxon>Sar</taxon>
        <taxon>Stramenopiles</taxon>
        <taxon>Ochrophyta</taxon>
        <taxon>Bolidophyceae</taxon>
        <taxon>Parmales</taxon>
        <taxon>Triparmaceae</taxon>
        <taxon>Triparma</taxon>
    </lineage>
</organism>
<feature type="region of interest" description="Disordered" evidence="1">
    <location>
        <begin position="404"/>
        <end position="449"/>
    </location>
</feature>
<dbReference type="EMBL" id="BRXY01000422">
    <property type="protein sequence ID" value="GMH93936.1"/>
    <property type="molecule type" value="Genomic_DNA"/>
</dbReference>
<proteinExistence type="predicted"/>
<feature type="compositionally biased region" description="Basic residues" evidence="1">
    <location>
        <begin position="225"/>
        <end position="234"/>
    </location>
</feature>
<keyword evidence="3" id="KW-1185">Reference proteome</keyword>
<dbReference type="AlphaFoldDB" id="A0A9W7BP50"/>
<feature type="region of interest" description="Disordered" evidence="1">
    <location>
        <begin position="157"/>
        <end position="246"/>
    </location>
</feature>
<dbReference type="Proteomes" id="UP001165085">
    <property type="component" value="Unassembled WGS sequence"/>
</dbReference>
<feature type="compositionally biased region" description="Low complexity" evidence="1">
    <location>
        <begin position="174"/>
        <end position="185"/>
    </location>
</feature>
<reference evidence="3" key="1">
    <citation type="journal article" date="2023" name="Commun. Biol.">
        <title>Genome analysis of Parmales, the sister group of diatoms, reveals the evolutionary specialization of diatoms from phago-mixotrophs to photoautotrophs.</title>
        <authorList>
            <person name="Ban H."/>
            <person name="Sato S."/>
            <person name="Yoshikawa S."/>
            <person name="Yamada K."/>
            <person name="Nakamura Y."/>
            <person name="Ichinomiya M."/>
            <person name="Sato N."/>
            <person name="Blanc-Mathieu R."/>
            <person name="Endo H."/>
            <person name="Kuwata A."/>
            <person name="Ogata H."/>
        </authorList>
    </citation>
    <scope>NUCLEOTIDE SEQUENCE [LARGE SCALE GENOMIC DNA]</scope>
    <source>
        <strain evidence="3">NIES 3701</strain>
    </source>
</reference>
<name>A0A9W7BP50_9STRA</name>
<feature type="compositionally biased region" description="Polar residues" evidence="1">
    <location>
        <begin position="208"/>
        <end position="220"/>
    </location>
</feature>
<dbReference type="OrthoDB" id="206751at2759"/>